<comment type="caution">
    <text evidence="4">The sequence shown here is derived from an EMBL/GenBank/DDBJ whole genome shotgun (WGS) entry which is preliminary data.</text>
</comment>
<evidence type="ECO:0008006" key="6">
    <source>
        <dbReference type="Google" id="ProtNLM"/>
    </source>
</evidence>
<evidence type="ECO:0000313" key="5">
    <source>
        <dbReference type="Proteomes" id="UP000001861"/>
    </source>
</evidence>
<dbReference type="RefSeq" id="XP_001839632.2">
    <property type="nucleotide sequence ID" value="XM_001839580.2"/>
</dbReference>
<gene>
    <name evidence="4" type="ORF">CC1G_11343</name>
</gene>
<protein>
    <recommendedName>
        <fullName evidence="6">Helitron helicase-like domain-containing protein</fullName>
    </recommendedName>
</protein>
<evidence type="ECO:0000256" key="1">
    <source>
        <dbReference type="SAM" id="MobiDB-lite"/>
    </source>
</evidence>
<dbReference type="Pfam" id="PF20209">
    <property type="entry name" value="DUF6570"/>
    <property type="match status" value="1"/>
</dbReference>
<dbReference type="VEuPathDB" id="FungiDB:CC1G_11343"/>
<name>A8P8T8_COPC7</name>
<feature type="compositionally biased region" description="Basic and acidic residues" evidence="1">
    <location>
        <begin position="532"/>
        <end position="542"/>
    </location>
</feature>
<proteinExistence type="predicted"/>
<dbReference type="InParanoid" id="A8P8T8"/>
<keyword evidence="5" id="KW-1185">Reference proteome</keyword>
<dbReference type="AlphaFoldDB" id="A8P8T8"/>
<dbReference type="EMBL" id="AACS02000011">
    <property type="protein sequence ID" value="EAU82153.2"/>
    <property type="molecule type" value="Genomic_DNA"/>
</dbReference>
<dbReference type="OrthoDB" id="3254930at2759"/>
<feature type="domain" description="Helitron helicase-like" evidence="2">
    <location>
        <begin position="288"/>
        <end position="472"/>
    </location>
</feature>
<organism evidence="4 5">
    <name type="scientific">Coprinopsis cinerea (strain Okayama-7 / 130 / ATCC MYA-4618 / FGSC 9003)</name>
    <name type="common">Inky cap fungus</name>
    <name type="synonym">Hormographiella aspergillata</name>
    <dbReference type="NCBI Taxonomy" id="240176"/>
    <lineage>
        <taxon>Eukaryota</taxon>
        <taxon>Fungi</taxon>
        <taxon>Dikarya</taxon>
        <taxon>Basidiomycota</taxon>
        <taxon>Agaricomycotina</taxon>
        <taxon>Agaricomycetes</taxon>
        <taxon>Agaricomycetidae</taxon>
        <taxon>Agaricales</taxon>
        <taxon>Agaricineae</taxon>
        <taxon>Psathyrellaceae</taxon>
        <taxon>Coprinopsis</taxon>
    </lineage>
</organism>
<dbReference type="InterPro" id="IPR025476">
    <property type="entry name" value="Helitron_helicase-like"/>
</dbReference>
<dbReference type="STRING" id="240176.A8P8T8"/>
<dbReference type="KEGG" id="cci:CC1G_11343"/>
<feature type="region of interest" description="Disordered" evidence="1">
    <location>
        <begin position="526"/>
        <end position="550"/>
    </location>
</feature>
<accession>A8P8T8</accession>
<dbReference type="Proteomes" id="UP000001861">
    <property type="component" value="Unassembled WGS sequence"/>
</dbReference>
<evidence type="ECO:0000313" key="4">
    <source>
        <dbReference type="EMBL" id="EAU82153.2"/>
    </source>
</evidence>
<feature type="domain" description="DUF6570" evidence="3">
    <location>
        <begin position="141"/>
        <end position="196"/>
    </location>
</feature>
<dbReference type="GeneID" id="6016283"/>
<evidence type="ECO:0000259" key="3">
    <source>
        <dbReference type="Pfam" id="PF20209"/>
    </source>
</evidence>
<dbReference type="Pfam" id="PF14214">
    <property type="entry name" value="Helitron_like_N"/>
    <property type="match status" value="1"/>
</dbReference>
<dbReference type="HOGENOM" id="CLU_371311_0_0_1"/>
<dbReference type="InterPro" id="IPR046700">
    <property type="entry name" value="DUF6570"/>
</dbReference>
<reference evidence="4 5" key="1">
    <citation type="journal article" date="2010" name="Proc. Natl. Acad. Sci. U.S.A.">
        <title>Insights into evolution of multicellular fungi from the assembled chromosomes of the mushroom Coprinopsis cinerea (Coprinus cinereus).</title>
        <authorList>
            <person name="Stajich J.E."/>
            <person name="Wilke S.K."/>
            <person name="Ahren D."/>
            <person name="Au C.H."/>
            <person name="Birren B.W."/>
            <person name="Borodovsky M."/>
            <person name="Burns C."/>
            <person name="Canback B."/>
            <person name="Casselton L.A."/>
            <person name="Cheng C.K."/>
            <person name="Deng J."/>
            <person name="Dietrich F.S."/>
            <person name="Fargo D.C."/>
            <person name="Farman M.L."/>
            <person name="Gathman A.C."/>
            <person name="Goldberg J."/>
            <person name="Guigo R."/>
            <person name="Hoegger P.J."/>
            <person name="Hooker J.B."/>
            <person name="Huggins A."/>
            <person name="James T.Y."/>
            <person name="Kamada T."/>
            <person name="Kilaru S."/>
            <person name="Kodira C."/>
            <person name="Kues U."/>
            <person name="Kupfer D."/>
            <person name="Kwan H.S."/>
            <person name="Lomsadze A."/>
            <person name="Li W."/>
            <person name="Lilly W.W."/>
            <person name="Ma L.J."/>
            <person name="Mackey A.J."/>
            <person name="Manning G."/>
            <person name="Martin F."/>
            <person name="Muraguchi H."/>
            <person name="Natvig D.O."/>
            <person name="Palmerini H."/>
            <person name="Ramesh M.A."/>
            <person name="Rehmeyer C.J."/>
            <person name="Roe B.A."/>
            <person name="Shenoy N."/>
            <person name="Stanke M."/>
            <person name="Ter-Hovhannisyan V."/>
            <person name="Tunlid A."/>
            <person name="Velagapudi R."/>
            <person name="Vision T.J."/>
            <person name="Zeng Q."/>
            <person name="Zolan M.E."/>
            <person name="Pukkila P.J."/>
        </authorList>
    </citation>
    <scope>NUCLEOTIDE SEQUENCE [LARGE SCALE GENOMIC DNA]</scope>
    <source>
        <strain evidence="5">Okayama-7 / 130 / ATCC MYA-4618 / FGSC 9003</strain>
    </source>
</reference>
<evidence type="ECO:0000259" key="2">
    <source>
        <dbReference type="Pfam" id="PF14214"/>
    </source>
</evidence>
<sequence length="749" mass="84988">MPYNVMVGGDLVMYARMHGITRGRKDTKPVFVSKISNHSCSLCMEYYTVVRPSMSMEEEILKKAARLREQVKAKALAQKEARRQAKDIHPDSFVESGCCVCGALAKQRGLLDLRGRKNLIQYKRYQVLSLIENGLRVTTSTGQVGRAKMIANVIMFANPTVEVYNKLPPSREELSEVLAFIFMGSTSPTPEDFKRTPMLDYADLTIDRENLASYDESGVPVFCDYKPLPVNMAGNVLPSEMSKHEVKVERGTSDGPCPFTVHGLTGVEYENMTIDALKAKALRHLEDGGSFLMAKRQNFEVITQKILGLNKEVLKDIADRMANGEHVRPKTDEEKECFQLLDMLDHVGGHVKGSLTNRKYMRNEIWSLLAFKGAPSWFITFAPADNRHPLSLYYASDNLEFKPEILTSKQREKLCLSNPVAAAKFFNVLVELFIKHVLGVGADHDGLYGKTNAYYGTVEQQGRLTLHLHMMIWIAGALSPQDVRDRLMNQDSEFQKALIEYMEGVHQGEFITGSIEEVKTRVPYDPDEEDEGFHGIEKERSSKVTPPGYVDPTLTLPEEPPEWCEKTHDSFEACQKCAVLAAWKYKFNHTVDDIVLRTHFHKCRAKKAPMKDKKSNADDVQVKLMMSGAPKGCLTEEGINGYLRQEFLRPLRNPTIRAFQKWASENNIDYSSKWHKSLQWRKNEKIIQEPEKDGTWNLAYAKTREVIEREKNQLGKRKATGNSGQEVSRRKRQVTTLAPNPLNLPSEGR</sequence>
<feature type="region of interest" description="Disordered" evidence="1">
    <location>
        <begin position="709"/>
        <end position="749"/>
    </location>
</feature>